<dbReference type="AlphaFoldDB" id="A0A0E9PQ92"/>
<proteinExistence type="predicted"/>
<reference evidence="1" key="1">
    <citation type="submission" date="2014-11" db="EMBL/GenBank/DDBJ databases">
        <authorList>
            <person name="Amaro Gonzalez C."/>
        </authorList>
    </citation>
    <scope>NUCLEOTIDE SEQUENCE</scope>
</reference>
<reference evidence="1" key="2">
    <citation type="journal article" date="2015" name="Fish Shellfish Immunol.">
        <title>Early steps in the European eel (Anguilla anguilla)-Vibrio vulnificus interaction in the gills: Role of the RtxA13 toxin.</title>
        <authorList>
            <person name="Callol A."/>
            <person name="Pajuelo D."/>
            <person name="Ebbesson L."/>
            <person name="Teles M."/>
            <person name="MacKenzie S."/>
            <person name="Amaro C."/>
        </authorList>
    </citation>
    <scope>NUCLEOTIDE SEQUENCE</scope>
</reference>
<accession>A0A0E9PQ92</accession>
<organism evidence="1">
    <name type="scientific">Anguilla anguilla</name>
    <name type="common">European freshwater eel</name>
    <name type="synonym">Muraena anguilla</name>
    <dbReference type="NCBI Taxonomy" id="7936"/>
    <lineage>
        <taxon>Eukaryota</taxon>
        <taxon>Metazoa</taxon>
        <taxon>Chordata</taxon>
        <taxon>Craniata</taxon>
        <taxon>Vertebrata</taxon>
        <taxon>Euteleostomi</taxon>
        <taxon>Actinopterygii</taxon>
        <taxon>Neopterygii</taxon>
        <taxon>Teleostei</taxon>
        <taxon>Anguilliformes</taxon>
        <taxon>Anguillidae</taxon>
        <taxon>Anguilla</taxon>
    </lineage>
</organism>
<name>A0A0E9PQ92_ANGAN</name>
<protein>
    <submittedName>
        <fullName evidence="1">Uncharacterized protein</fullName>
    </submittedName>
</protein>
<evidence type="ECO:0000313" key="1">
    <source>
        <dbReference type="EMBL" id="JAH06694.1"/>
    </source>
</evidence>
<dbReference type="EMBL" id="GBXM01101883">
    <property type="protein sequence ID" value="JAH06694.1"/>
    <property type="molecule type" value="Transcribed_RNA"/>
</dbReference>
<sequence length="19" mass="2380">MNKTRVKFTTYHRKIMIVL</sequence>